<keyword evidence="1" id="KW-0472">Membrane</keyword>
<feature type="transmembrane region" description="Helical" evidence="1">
    <location>
        <begin position="186"/>
        <end position="210"/>
    </location>
</feature>
<name>A0ABW7JFL5_9NOCA</name>
<reference evidence="2 3" key="1">
    <citation type="submission" date="2024-10" db="EMBL/GenBank/DDBJ databases">
        <authorList>
            <person name="Riesco R."/>
        </authorList>
    </citation>
    <scope>NUCLEOTIDE SEQUENCE [LARGE SCALE GENOMIC DNA]</scope>
    <source>
        <strain evidence="2 3">NCIMB 15449</strain>
    </source>
</reference>
<keyword evidence="1" id="KW-1133">Transmembrane helix</keyword>
<evidence type="ECO:0000313" key="3">
    <source>
        <dbReference type="Proteomes" id="UP001609175"/>
    </source>
</evidence>
<keyword evidence="1" id="KW-0812">Transmembrane</keyword>
<feature type="transmembrane region" description="Helical" evidence="1">
    <location>
        <begin position="150"/>
        <end position="166"/>
    </location>
</feature>
<dbReference type="Proteomes" id="UP001609175">
    <property type="component" value="Unassembled WGS sequence"/>
</dbReference>
<evidence type="ECO:0000256" key="1">
    <source>
        <dbReference type="SAM" id="Phobius"/>
    </source>
</evidence>
<gene>
    <name evidence="2" type="ORF">ACHIPZ_00710</name>
</gene>
<organism evidence="2 3">
    <name type="scientific">Antrihabitans spumae</name>
    <dbReference type="NCBI Taxonomy" id="3373370"/>
    <lineage>
        <taxon>Bacteria</taxon>
        <taxon>Bacillati</taxon>
        <taxon>Actinomycetota</taxon>
        <taxon>Actinomycetes</taxon>
        <taxon>Mycobacteriales</taxon>
        <taxon>Nocardiaceae</taxon>
        <taxon>Antrihabitans</taxon>
    </lineage>
</organism>
<protein>
    <submittedName>
        <fullName evidence="2">Pr6Pr family membrane protein</fullName>
    </submittedName>
</protein>
<proteinExistence type="predicted"/>
<dbReference type="InterPro" id="IPR049713">
    <property type="entry name" value="Pr6Pr-like"/>
</dbReference>
<feature type="transmembrane region" description="Helical" evidence="1">
    <location>
        <begin position="26"/>
        <end position="45"/>
    </location>
</feature>
<sequence>MPVTTADVGSSPASNPRASTPIVIRALRIGFAVLGAVALVWIPLRNIDVEAFSVANYFSYFTILSNVATIVVLLVGGLLDPGSRTWQSVRGAVTVYMVITCAVYAVLLANIDVMLTDRWINDVMHRLLPLVLLADWILAPPRTKIEDSQVLQWLAFPAVYGVYSLIRGEFVDWYPYPFLDPREQGYVSLAIGLVVLTVALTLLALAVGAVGRLAARWRYRNDAHASFV</sequence>
<evidence type="ECO:0000313" key="2">
    <source>
        <dbReference type="EMBL" id="MFH5206756.1"/>
    </source>
</evidence>
<accession>A0ABW7JFL5</accession>
<dbReference type="EMBL" id="JBIMSO010000002">
    <property type="protein sequence ID" value="MFH5206756.1"/>
    <property type="molecule type" value="Genomic_DNA"/>
</dbReference>
<feature type="transmembrane region" description="Helical" evidence="1">
    <location>
        <begin position="57"/>
        <end position="79"/>
    </location>
</feature>
<dbReference type="RefSeq" id="WP_395112137.1">
    <property type="nucleotide sequence ID" value="NZ_JBIMSO010000002.1"/>
</dbReference>
<dbReference type="NCBIfam" id="NF038065">
    <property type="entry name" value="Pr6Pr"/>
    <property type="match status" value="1"/>
</dbReference>
<comment type="caution">
    <text evidence="2">The sequence shown here is derived from an EMBL/GenBank/DDBJ whole genome shotgun (WGS) entry which is preliminary data.</text>
</comment>
<feature type="transmembrane region" description="Helical" evidence="1">
    <location>
        <begin position="91"/>
        <end position="111"/>
    </location>
</feature>